<reference evidence="1 2" key="1">
    <citation type="submission" date="2015-07" db="EMBL/GenBank/DDBJ databases">
        <authorList>
            <person name="Kim K.M."/>
        </authorList>
    </citation>
    <scope>NUCLEOTIDE SEQUENCE [LARGE SCALE GENOMIC DNA]</scope>
    <source>
        <strain evidence="1 2">KCTC 12363</strain>
    </source>
</reference>
<dbReference type="PANTHER" id="PTHR30292">
    <property type="entry name" value="UNCHARACTERIZED PROTEIN YBGL-RELATED"/>
    <property type="match status" value="1"/>
</dbReference>
<accession>A0A0H4PYZ5</accession>
<dbReference type="PANTHER" id="PTHR30292:SF0">
    <property type="entry name" value="5-OXOPROLINASE SUBUNIT A"/>
    <property type="match status" value="1"/>
</dbReference>
<dbReference type="KEGG" id="camu:CA2015_4302"/>
<gene>
    <name evidence="1" type="ORF">CA2015_4302</name>
</gene>
<name>A0A0H4PYZ5_9BACT</name>
<dbReference type="Proteomes" id="UP000036520">
    <property type="component" value="Chromosome"/>
</dbReference>
<dbReference type="STRING" id="320787.CA2015_4302"/>
<dbReference type="InterPro" id="IPR011330">
    <property type="entry name" value="Glyco_hydro/deAcase_b/a-brl"/>
</dbReference>
<dbReference type="SUPFAM" id="SSF88713">
    <property type="entry name" value="Glycoside hydrolase/deacetylase"/>
    <property type="match status" value="1"/>
</dbReference>
<organism evidence="1 2">
    <name type="scientific">Cyclobacterium amurskyense</name>
    <dbReference type="NCBI Taxonomy" id="320787"/>
    <lineage>
        <taxon>Bacteria</taxon>
        <taxon>Pseudomonadati</taxon>
        <taxon>Bacteroidota</taxon>
        <taxon>Cytophagia</taxon>
        <taxon>Cytophagales</taxon>
        <taxon>Cyclobacteriaceae</taxon>
        <taxon>Cyclobacterium</taxon>
    </lineage>
</organism>
<dbReference type="OrthoDB" id="9773478at2"/>
<dbReference type="EMBL" id="CP012040">
    <property type="protein sequence ID" value="AKP53647.1"/>
    <property type="molecule type" value="Genomic_DNA"/>
</dbReference>
<dbReference type="CDD" id="cd10801">
    <property type="entry name" value="LamB_YcsF_like_1"/>
    <property type="match status" value="1"/>
</dbReference>
<dbReference type="InterPro" id="IPR005501">
    <property type="entry name" value="LamB/YcsF/PxpA-like"/>
</dbReference>
<dbReference type="Gene3D" id="3.20.20.370">
    <property type="entry name" value="Glycoside hydrolase/deacetylase"/>
    <property type="match status" value="1"/>
</dbReference>
<proteinExistence type="predicted"/>
<keyword evidence="2" id="KW-1185">Reference proteome</keyword>
<sequence>MSVDVELNCDLGEGMPNDEAIMPYLGSCNIAAGGHAGNVHSISQTIKLAKKHQVKIGAHPSYPDRANFGRIPMDLPFPQLQKSLIHQIDLINTVAAKENLELNHIKFHGALYLMSLSSQKLAQQLAQLIATRYKGLALYAPYGSFMAKEALLHDIPVKYEGFADRAYLDGSTLASRKEAGSLLTNLDTIKSQVLSMIKSGIISTIDQKEYTIKVNTICIHGDHPKALEIAQTLAPIIQTRKNDR</sequence>
<evidence type="ECO:0000313" key="2">
    <source>
        <dbReference type="Proteomes" id="UP000036520"/>
    </source>
</evidence>
<dbReference type="PATRIC" id="fig|320787.5.peg.4716"/>
<evidence type="ECO:0000313" key="1">
    <source>
        <dbReference type="EMBL" id="AKP53647.1"/>
    </source>
</evidence>
<dbReference type="GO" id="GO:0005975">
    <property type="term" value="P:carbohydrate metabolic process"/>
    <property type="evidence" value="ECO:0007669"/>
    <property type="project" value="InterPro"/>
</dbReference>
<dbReference type="Pfam" id="PF03746">
    <property type="entry name" value="LamB_YcsF"/>
    <property type="match status" value="1"/>
</dbReference>
<protein>
    <submittedName>
        <fullName evidence="1">Lactam utilization protein LamB</fullName>
    </submittedName>
</protein>
<dbReference type="NCBIfam" id="NF003814">
    <property type="entry name" value="PRK05406.1-3"/>
    <property type="match status" value="1"/>
</dbReference>
<dbReference type="RefSeq" id="WP_048643728.1">
    <property type="nucleotide sequence ID" value="NZ_CP012040.1"/>
</dbReference>
<dbReference type="AlphaFoldDB" id="A0A0H4PYZ5"/>